<dbReference type="OrthoDB" id="2703450at2"/>
<feature type="region of interest" description="Disordered" evidence="1">
    <location>
        <begin position="145"/>
        <end position="171"/>
    </location>
</feature>
<dbReference type="EMBL" id="CP022437">
    <property type="protein sequence ID" value="ASN03600.1"/>
    <property type="molecule type" value="Genomic_DNA"/>
</dbReference>
<organism evidence="2 3">
    <name type="scientific">Virgibacillus necropolis</name>
    <dbReference type="NCBI Taxonomy" id="163877"/>
    <lineage>
        <taxon>Bacteria</taxon>
        <taxon>Bacillati</taxon>
        <taxon>Bacillota</taxon>
        <taxon>Bacilli</taxon>
        <taxon>Bacillales</taxon>
        <taxon>Bacillaceae</taxon>
        <taxon>Virgibacillus</taxon>
    </lineage>
</organism>
<reference evidence="2 3" key="1">
    <citation type="journal article" date="2003" name="Int. J. Syst. Evol. Microbiol.">
        <title>Virgibacillus carmonensis sp. nov., Virgibacillus necropolis sp. nov. and Virgibacillus picturae sp. nov., three novel species isolated from deteriorated mural paintings, transfer of the species of the genus salibacillus to Virgibacillus, as Virgibacillus marismortui comb. nov. and Virgibacillus salexigens comb. nov., and emended description of the genus Virgibacillus.</title>
        <authorList>
            <person name="Heyrman J."/>
            <person name="Logan N.A."/>
            <person name="Busse H.J."/>
            <person name="Balcaen A."/>
            <person name="Lebbe L."/>
            <person name="Rodriguez-Diaz M."/>
            <person name="Swings J."/>
            <person name="De Vos P."/>
        </authorList>
    </citation>
    <scope>NUCLEOTIDE SEQUENCE [LARGE SCALE GENOMIC DNA]</scope>
    <source>
        <strain evidence="2 3">LMG 19488</strain>
    </source>
</reference>
<gene>
    <name evidence="2" type="ORF">CFK40_00450</name>
</gene>
<evidence type="ECO:0000313" key="2">
    <source>
        <dbReference type="EMBL" id="ASN03600.1"/>
    </source>
</evidence>
<evidence type="ECO:0000256" key="1">
    <source>
        <dbReference type="SAM" id="MobiDB-lite"/>
    </source>
</evidence>
<dbReference type="KEGG" id="vne:CFK40_00450"/>
<name>A0A221M7I5_9BACI</name>
<proteinExistence type="predicted"/>
<dbReference type="RefSeq" id="WP_089530174.1">
    <property type="nucleotide sequence ID" value="NZ_CP022437.1"/>
</dbReference>
<dbReference type="Proteomes" id="UP000204391">
    <property type="component" value="Chromosome"/>
</dbReference>
<accession>A0A221M7I5</accession>
<evidence type="ECO:0000313" key="3">
    <source>
        <dbReference type="Proteomes" id="UP000204391"/>
    </source>
</evidence>
<sequence length="171" mass="20478">MFKINLLKWMPHNDQGLYERRLSKVMKEFKIEDYHFNWDRTSCFIEFDYLENSYRLEHSIEKAKKKGIILRNGLDCLMELTQSLEDLCGIINRGTYKFETLIAGMKQSSSEQEMPEYQEEFQIRYKSLGKRNLSNYNEEDLIPFATESSLEDNDQNPQNQIIGRRQRNRSL</sequence>
<dbReference type="AlphaFoldDB" id="A0A221M7I5"/>
<keyword evidence="3" id="KW-1185">Reference proteome</keyword>
<protein>
    <submittedName>
        <fullName evidence="2">Uncharacterized protein</fullName>
    </submittedName>
</protein>